<keyword evidence="8" id="KW-1185">Reference proteome</keyword>
<keyword evidence="3" id="KW-0808">Transferase</keyword>
<evidence type="ECO:0000313" key="7">
    <source>
        <dbReference type="EMBL" id="MEQ3552802.1"/>
    </source>
</evidence>
<dbReference type="Proteomes" id="UP001494902">
    <property type="component" value="Unassembled WGS sequence"/>
</dbReference>
<reference evidence="7 8" key="1">
    <citation type="submission" date="2024-03" db="EMBL/GenBank/DDBJ databases">
        <title>Draft genome sequence of Pseudonocardia nematodicida JCM 31783.</title>
        <authorList>
            <person name="Butdee W."/>
            <person name="Duangmal K."/>
        </authorList>
    </citation>
    <scope>NUCLEOTIDE SEQUENCE [LARGE SCALE GENOMIC DNA]</scope>
    <source>
        <strain evidence="7 8">JCM 31783</strain>
    </source>
</reference>
<evidence type="ECO:0000256" key="3">
    <source>
        <dbReference type="ARBA" id="ARBA00022679"/>
    </source>
</evidence>
<feature type="domain" description="Erythromycin biosynthesis protein CIII-like N-terminal" evidence="6">
    <location>
        <begin position="25"/>
        <end position="226"/>
    </location>
</feature>
<organism evidence="7 8">
    <name type="scientific">Pseudonocardia nematodicida</name>
    <dbReference type="NCBI Taxonomy" id="1206997"/>
    <lineage>
        <taxon>Bacteria</taxon>
        <taxon>Bacillati</taxon>
        <taxon>Actinomycetota</taxon>
        <taxon>Actinomycetes</taxon>
        <taxon>Pseudonocardiales</taxon>
        <taxon>Pseudonocardiaceae</taxon>
        <taxon>Pseudonocardia</taxon>
    </lineage>
</organism>
<evidence type="ECO:0000256" key="2">
    <source>
        <dbReference type="ARBA" id="ARBA00022676"/>
    </source>
</evidence>
<dbReference type="RefSeq" id="WP_349299869.1">
    <property type="nucleotide sequence ID" value="NZ_JBEDNQ010000008.1"/>
</dbReference>
<dbReference type="PANTHER" id="PTHR48050:SF13">
    <property type="entry name" value="STEROL 3-BETA-GLUCOSYLTRANSFERASE UGT80A2"/>
    <property type="match status" value="1"/>
</dbReference>
<gene>
    <name evidence="7" type="ORF">WIS52_20230</name>
</gene>
<comment type="caution">
    <text evidence="7">The sequence shown here is derived from an EMBL/GenBank/DDBJ whole genome shotgun (WGS) entry which is preliminary data.</text>
</comment>
<keyword evidence="4" id="KW-0732">Signal</keyword>
<feature type="domain" description="Erythromycin biosynthesis protein CIII-like C-terminal" evidence="5">
    <location>
        <begin position="240"/>
        <end position="383"/>
    </location>
</feature>
<dbReference type="EMBL" id="JBEDNQ010000008">
    <property type="protein sequence ID" value="MEQ3552802.1"/>
    <property type="molecule type" value="Genomic_DNA"/>
</dbReference>
<dbReference type="InterPro" id="IPR050426">
    <property type="entry name" value="Glycosyltransferase_28"/>
</dbReference>
<evidence type="ECO:0000256" key="4">
    <source>
        <dbReference type="SAM" id="SignalP"/>
    </source>
</evidence>
<dbReference type="InterPro" id="IPR048284">
    <property type="entry name" value="EryCIII-like_N"/>
</dbReference>
<evidence type="ECO:0000256" key="1">
    <source>
        <dbReference type="ARBA" id="ARBA00006962"/>
    </source>
</evidence>
<evidence type="ECO:0000259" key="5">
    <source>
        <dbReference type="Pfam" id="PF06722"/>
    </source>
</evidence>
<dbReference type="PANTHER" id="PTHR48050">
    <property type="entry name" value="STEROL 3-BETA-GLUCOSYLTRANSFERASE"/>
    <property type="match status" value="1"/>
</dbReference>
<feature type="chain" id="PRO_5045728298" evidence="4">
    <location>
        <begin position="24"/>
        <end position="389"/>
    </location>
</feature>
<dbReference type="InterPro" id="IPR010610">
    <property type="entry name" value="EryCIII-like_C"/>
</dbReference>
<proteinExistence type="inferred from homology"/>
<dbReference type="Pfam" id="PF21036">
    <property type="entry name" value="EryCIII-like_N"/>
    <property type="match status" value="1"/>
</dbReference>
<keyword evidence="2" id="KW-0328">Glycosyltransferase</keyword>
<dbReference type="Gene3D" id="3.40.50.2000">
    <property type="entry name" value="Glycogen Phosphorylase B"/>
    <property type="match status" value="2"/>
</dbReference>
<feature type="signal peptide" evidence="4">
    <location>
        <begin position="1"/>
        <end position="23"/>
    </location>
</feature>
<sequence>MRLLFTSVPGASHVLPVVPLAHAALAAGHDVLVVSSGSAVPTAAAAGLHTVDAGDGAAAPYLDMARRLTETDIAHTWSPEELTDWFASVFAEIGAITAGPLLEAARSWGADAVVYPPPHVVGLIAARALGVPAVLHGLGTRRPTFRPAVRHSAKLVEELGLDDVGEADVEIDLSPASLTTVHLDVPEESRARDTLAMRYAPYTGGGVLPDWLLRPRRRRRVAATLGSIPLLYGDGGLLQVVVDAAAALDVELVLTTNGAALPGLAGDLPGHVRPVDWISLRALLPTCEALIHHGGMGSMYAAFDAAVPQLALPAPGTDSTANASVPAVRGAGLRVDARDADTAAVTAALGRLLDEPAFGVAAAEVAAEIRAMPTPAAVLDRLTGLLEPS</sequence>
<protein>
    <submittedName>
        <fullName evidence="7">Nucleotide disphospho-sugar-binding domain-containing protein</fullName>
    </submittedName>
</protein>
<evidence type="ECO:0000313" key="8">
    <source>
        <dbReference type="Proteomes" id="UP001494902"/>
    </source>
</evidence>
<evidence type="ECO:0000259" key="6">
    <source>
        <dbReference type="Pfam" id="PF21036"/>
    </source>
</evidence>
<dbReference type="Pfam" id="PF06722">
    <property type="entry name" value="EryCIII-like_C"/>
    <property type="match status" value="1"/>
</dbReference>
<dbReference type="SUPFAM" id="SSF53756">
    <property type="entry name" value="UDP-Glycosyltransferase/glycogen phosphorylase"/>
    <property type="match status" value="1"/>
</dbReference>
<accession>A0ABV1KGS5</accession>
<comment type="similarity">
    <text evidence="1">Belongs to the glycosyltransferase 28 family.</text>
</comment>
<name>A0ABV1KGS5_9PSEU</name>